<dbReference type="InterPro" id="IPR005175">
    <property type="entry name" value="PPC_dom"/>
</dbReference>
<dbReference type="PIRSF" id="PIRSF016702">
    <property type="entry name" value="DNA_bp_PD1"/>
    <property type="match status" value="1"/>
</dbReference>
<dbReference type="EMBL" id="WODC01000011">
    <property type="protein sequence ID" value="MUM78701.1"/>
    <property type="molecule type" value="Genomic_DNA"/>
</dbReference>
<dbReference type="PROSITE" id="PS51742">
    <property type="entry name" value="PPC"/>
    <property type="match status" value="1"/>
</dbReference>
<comment type="caution">
    <text evidence="2">The sequence shown here is derived from an EMBL/GenBank/DDBJ whole genome shotgun (WGS) entry which is preliminary data.</text>
</comment>
<dbReference type="PANTHER" id="PTHR34988:SF1">
    <property type="entry name" value="DNA-BINDING PROTEIN"/>
    <property type="match status" value="1"/>
</dbReference>
<sequence>MSKTIMQRLQKGEDLVAELTRVCRENNITRGAVQVIGAMEQARLGYYHQDARTYETHAIDQHVEILAGIGNVSLLDGEAFVHLHLTLGDSTCRCMGGHAMEGNIIFAAEAIITEIPGDTLSRTFDEPTGLKLWA</sequence>
<evidence type="ECO:0000313" key="2">
    <source>
        <dbReference type="EMBL" id="MUM78701.1"/>
    </source>
</evidence>
<keyword evidence="3" id="KW-1185">Reference proteome</keyword>
<dbReference type="Gene3D" id="3.30.1330.80">
    <property type="entry name" value="Hypothetical protein, similar to alpha- acetolactate decarboxylase, domain 2"/>
    <property type="match status" value="1"/>
</dbReference>
<feature type="domain" description="PPC" evidence="1">
    <location>
        <begin position="1"/>
        <end position="134"/>
    </location>
</feature>
<dbReference type="SUPFAM" id="SSF117856">
    <property type="entry name" value="AF0104/ALDC/Ptd012-like"/>
    <property type="match status" value="1"/>
</dbReference>
<dbReference type="AlphaFoldDB" id="A0A7K1KS38"/>
<dbReference type="Proteomes" id="UP000461162">
    <property type="component" value="Unassembled WGS sequence"/>
</dbReference>
<gene>
    <name evidence="2" type="ORF">GKC30_13755</name>
</gene>
<reference evidence="2 3" key="1">
    <citation type="submission" date="2019-11" db="EMBL/GenBank/DDBJ databases">
        <title>Pseudodesulfovibrio alkaliphilus, sp. nov., an alkaliphilic sulfate-reducing bacteria from mud volcano of Taman peninsula, Russia.</title>
        <authorList>
            <person name="Frolova A."/>
            <person name="Merkel A.Y."/>
            <person name="Slobodkin A.I."/>
        </authorList>
    </citation>
    <scope>NUCLEOTIDE SEQUENCE [LARGE SCALE GENOMIC DNA]</scope>
    <source>
        <strain evidence="2 3">F-1</strain>
    </source>
</reference>
<dbReference type="PANTHER" id="PTHR34988">
    <property type="entry name" value="PROTEIN, PUTATIVE-RELATED"/>
    <property type="match status" value="1"/>
</dbReference>
<dbReference type="Pfam" id="PF03479">
    <property type="entry name" value="PCC"/>
    <property type="match status" value="1"/>
</dbReference>
<dbReference type="InterPro" id="IPR025707">
    <property type="entry name" value="DNA_bp_PD1"/>
</dbReference>
<evidence type="ECO:0000313" key="3">
    <source>
        <dbReference type="Proteomes" id="UP000461162"/>
    </source>
</evidence>
<organism evidence="2 3">
    <name type="scientific">Pseudodesulfovibrio alkaliphilus</name>
    <dbReference type="NCBI Taxonomy" id="2661613"/>
    <lineage>
        <taxon>Bacteria</taxon>
        <taxon>Pseudomonadati</taxon>
        <taxon>Thermodesulfobacteriota</taxon>
        <taxon>Desulfovibrionia</taxon>
        <taxon>Desulfovibrionales</taxon>
        <taxon>Desulfovibrionaceae</taxon>
    </lineage>
</organism>
<name>A0A7K1KS38_9BACT</name>
<dbReference type="CDD" id="cd11378">
    <property type="entry name" value="DUF296"/>
    <property type="match status" value="1"/>
</dbReference>
<protein>
    <submittedName>
        <fullName evidence="2">DUF296 domain-containing protein</fullName>
    </submittedName>
</protein>
<accession>A0A7K1KS38</accession>
<dbReference type="RefSeq" id="WP_155935552.1">
    <property type="nucleotide sequence ID" value="NZ_WODC01000011.1"/>
</dbReference>
<proteinExistence type="predicted"/>
<evidence type="ECO:0000259" key="1">
    <source>
        <dbReference type="PROSITE" id="PS51742"/>
    </source>
</evidence>